<evidence type="ECO:0000313" key="3">
    <source>
        <dbReference type="Proteomes" id="UP000194000"/>
    </source>
</evidence>
<feature type="transmembrane region" description="Helical" evidence="1">
    <location>
        <begin position="82"/>
        <end position="103"/>
    </location>
</feature>
<feature type="transmembrane region" description="Helical" evidence="1">
    <location>
        <begin position="36"/>
        <end position="56"/>
    </location>
</feature>
<evidence type="ECO:0008006" key="4">
    <source>
        <dbReference type="Google" id="ProtNLM"/>
    </source>
</evidence>
<dbReference type="Proteomes" id="UP000194000">
    <property type="component" value="Unassembled WGS sequence"/>
</dbReference>
<dbReference type="Pfam" id="PF11139">
    <property type="entry name" value="SfLAP"/>
    <property type="match status" value="1"/>
</dbReference>
<feature type="transmembrane region" description="Helical" evidence="1">
    <location>
        <begin position="6"/>
        <end position="24"/>
    </location>
</feature>
<proteinExistence type="predicted"/>
<dbReference type="InterPro" id="IPR021315">
    <property type="entry name" value="Gap/Sap"/>
</dbReference>
<sequence length="263" mass="27958">MWSSVLGLALLAALHPVPLGLTLLMISRPRPVQNLVAYWVGSLTSCVPALLVPLMVVRSTRMFRSLAQGSATPAASSTVRHIQIGIGVVALSIAALMTVRFLARRRARLAVPESNTSTLVLDSNTPIAIGRLLNRTQDAATDGGSTIRRLLGRAQNAWENGSLWVAWVIGLGSVSADGVLFVAAIIVASGAAIGTQISAAIAFLVVTYAVVEIIFVTYLAWPEKTRAVLQLLHDWARAHRRQVLIAIFTVVGVSQLAQGMGLV</sequence>
<keyword evidence="3" id="KW-1185">Reference proteome</keyword>
<feature type="transmembrane region" description="Helical" evidence="1">
    <location>
        <begin position="163"/>
        <end position="193"/>
    </location>
</feature>
<dbReference type="AlphaFoldDB" id="A0A1X1V0R1"/>
<gene>
    <name evidence="2" type="ORF">AWC06_10435</name>
</gene>
<evidence type="ECO:0000313" key="2">
    <source>
        <dbReference type="EMBL" id="ORV62654.1"/>
    </source>
</evidence>
<dbReference type="EMBL" id="LQOW01000008">
    <property type="protein sequence ID" value="ORV62654.1"/>
    <property type="molecule type" value="Genomic_DNA"/>
</dbReference>
<evidence type="ECO:0000256" key="1">
    <source>
        <dbReference type="SAM" id="Phobius"/>
    </source>
</evidence>
<keyword evidence="1" id="KW-0812">Transmembrane</keyword>
<name>A0A1X1V0R1_9MYCO</name>
<feature type="transmembrane region" description="Helical" evidence="1">
    <location>
        <begin position="199"/>
        <end position="221"/>
    </location>
</feature>
<keyword evidence="1" id="KW-1133">Transmembrane helix</keyword>
<accession>A0A1X1V0R1</accession>
<dbReference type="OrthoDB" id="4627516at2"/>
<keyword evidence="1" id="KW-0472">Membrane</keyword>
<dbReference type="RefSeq" id="WP_085195417.1">
    <property type="nucleotide sequence ID" value="NZ_JACKVI010000005.1"/>
</dbReference>
<comment type="caution">
    <text evidence="2">The sequence shown here is derived from an EMBL/GenBank/DDBJ whole genome shotgun (WGS) entry which is preliminary data.</text>
</comment>
<feature type="transmembrane region" description="Helical" evidence="1">
    <location>
        <begin position="242"/>
        <end position="261"/>
    </location>
</feature>
<reference evidence="2 3" key="1">
    <citation type="submission" date="2016-01" db="EMBL/GenBank/DDBJ databases">
        <title>The new phylogeny of the genus Mycobacterium.</title>
        <authorList>
            <person name="Tarcisio F."/>
            <person name="Conor M."/>
            <person name="Antonella G."/>
            <person name="Elisabetta G."/>
            <person name="Giulia F.S."/>
            <person name="Sara T."/>
            <person name="Anna F."/>
            <person name="Clotilde B."/>
            <person name="Roberto B."/>
            <person name="Veronica D.S."/>
            <person name="Fabio R."/>
            <person name="Monica P."/>
            <person name="Olivier J."/>
            <person name="Enrico T."/>
            <person name="Nicola S."/>
        </authorList>
    </citation>
    <scope>NUCLEOTIDE SEQUENCE [LARGE SCALE GENOMIC DNA]</scope>
    <source>
        <strain evidence="2 3">DSM 45731</strain>
    </source>
</reference>
<organism evidence="2 3">
    <name type="scientific">Mycobacterium fragae</name>
    <dbReference type="NCBI Taxonomy" id="1260918"/>
    <lineage>
        <taxon>Bacteria</taxon>
        <taxon>Bacillati</taxon>
        <taxon>Actinomycetota</taxon>
        <taxon>Actinomycetes</taxon>
        <taxon>Mycobacteriales</taxon>
        <taxon>Mycobacteriaceae</taxon>
        <taxon>Mycobacterium</taxon>
    </lineage>
</organism>
<protein>
    <recommendedName>
        <fullName evidence="4">GAP family protein</fullName>
    </recommendedName>
</protein>